<proteinExistence type="inferred from homology"/>
<dbReference type="Proteomes" id="UP001589647">
    <property type="component" value="Unassembled WGS sequence"/>
</dbReference>
<dbReference type="RefSeq" id="WP_189649167.1">
    <property type="nucleotide sequence ID" value="NZ_BMRC01000009.1"/>
</dbReference>
<dbReference type="InterPro" id="IPR006016">
    <property type="entry name" value="UspA"/>
</dbReference>
<dbReference type="Gene3D" id="3.40.50.620">
    <property type="entry name" value="HUPs"/>
    <property type="match status" value="2"/>
</dbReference>
<dbReference type="SUPFAM" id="SSF52402">
    <property type="entry name" value="Adenine nucleotide alpha hydrolases-like"/>
    <property type="match status" value="2"/>
</dbReference>
<dbReference type="PRINTS" id="PR01438">
    <property type="entry name" value="UNVRSLSTRESS"/>
</dbReference>
<dbReference type="InterPro" id="IPR014729">
    <property type="entry name" value="Rossmann-like_a/b/a_fold"/>
</dbReference>
<organism evidence="3 4">
    <name type="scientific">Nonomuraea spiralis</name>
    <dbReference type="NCBI Taxonomy" id="46182"/>
    <lineage>
        <taxon>Bacteria</taxon>
        <taxon>Bacillati</taxon>
        <taxon>Actinomycetota</taxon>
        <taxon>Actinomycetes</taxon>
        <taxon>Streptosporangiales</taxon>
        <taxon>Streptosporangiaceae</taxon>
        <taxon>Nonomuraea</taxon>
    </lineage>
</organism>
<sequence length="280" mass="29297">MAGPIIACVDGSPPSVAAVEWAASDARRRSLELRLVHVCEQWARDSGSVQYCSGMLDAAADRARGLAPGIEVVTEMLPGQVVGDLIRESAQADSLVLGSRGLGGFAGMVLGSTSLALAGHAPVPVVVVREASTVRHGRIVVGYDGHHSQAAMEYAVTQARAQDAELLVLHAWQPPILSSYAAAYSVLTEDFKEKANAVLQEVMPWKERNPDVRIVDDERCDHPVSALRNASSTADLVVVGSRGLGGFASAVLGSVSHGVLHHAACPVAVVPPQKAAHRSG</sequence>
<dbReference type="PANTHER" id="PTHR46268:SF6">
    <property type="entry name" value="UNIVERSAL STRESS PROTEIN UP12"/>
    <property type="match status" value="1"/>
</dbReference>
<reference evidence="3 4" key="1">
    <citation type="submission" date="2024-09" db="EMBL/GenBank/DDBJ databases">
        <authorList>
            <person name="Sun Q."/>
            <person name="Mori K."/>
        </authorList>
    </citation>
    <scope>NUCLEOTIDE SEQUENCE [LARGE SCALE GENOMIC DNA]</scope>
    <source>
        <strain evidence="3 4">CCM 3426</strain>
    </source>
</reference>
<evidence type="ECO:0000259" key="2">
    <source>
        <dbReference type="Pfam" id="PF00582"/>
    </source>
</evidence>
<evidence type="ECO:0000256" key="1">
    <source>
        <dbReference type="ARBA" id="ARBA00008791"/>
    </source>
</evidence>
<dbReference type="InterPro" id="IPR006015">
    <property type="entry name" value="Universal_stress_UspA"/>
</dbReference>
<dbReference type="EMBL" id="JBHMEI010000015">
    <property type="protein sequence ID" value="MFB9203783.1"/>
    <property type="molecule type" value="Genomic_DNA"/>
</dbReference>
<keyword evidence="4" id="KW-1185">Reference proteome</keyword>
<dbReference type="Pfam" id="PF00582">
    <property type="entry name" value="Usp"/>
    <property type="match status" value="2"/>
</dbReference>
<feature type="domain" description="UspA" evidence="2">
    <location>
        <begin position="2"/>
        <end position="129"/>
    </location>
</feature>
<dbReference type="PANTHER" id="PTHR46268">
    <property type="entry name" value="STRESS RESPONSE PROTEIN NHAX"/>
    <property type="match status" value="1"/>
</dbReference>
<evidence type="ECO:0000313" key="4">
    <source>
        <dbReference type="Proteomes" id="UP001589647"/>
    </source>
</evidence>
<gene>
    <name evidence="3" type="ORF">ACFFV7_21510</name>
</gene>
<name>A0ABV5IGW4_9ACTN</name>
<accession>A0ABV5IGW4</accession>
<protein>
    <submittedName>
        <fullName evidence="3">Universal stress protein</fullName>
    </submittedName>
</protein>
<comment type="similarity">
    <text evidence="1">Belongs to the universal stress protein A family.</text>
</comment>
<feature type="domain" description="UspA" evidence="2">
    <location>
        <begin position="138"/>
        <end position="271"/>
    </location>
</feature>
<comment type="caution">
    <text evidence="3">The sequence shown here is derived from an EMBL/GenBank/DDBJ whole genome shotgun (WGS) entry which is preliminary data.</text>
</comment>
<evidence type="ECO:0000313" key="3">
    <source>
        <dbReference type="EMBL" id="MFB9203783.1"/>
    </source>
</evidence>